<reference evidence="2 3" key="1">
    <citation type="submission" date="2018-02" db="EMBL/GenBank/DDBJ databases">
        <title>Draft genome of wild Prunus yedoensis var. nudiflora.</title>
        <authorList>
            <person name="Baek S."/>
            <person name="Kim J.-H."/>
            <person name="Choi K."/>
            <person name="Kim G.-B."/>
            <person name="Cho A."/>
            <person name="Jang H."/>
            <person name="Shin C.-H."/>
            <person name="Yu H.-J."/>
            <person name="Mun J.-H."/>
        </authorList>
    </citation>
    <scope>NUCLEOTIDE SEQUENCE [LARGE SCALE GENOMIC DNA]</scope>
    <source>
        <strain evidence="3">cv. Jeju island</strain>
        <tissue evidence="2">Leaf</tissue>
    </source>
</reference>
<protein>
    <submittedName>
        <fullName evidence="2">Uncharacterized protein</fullName>
    </submittedName>
</protein>
<dbReference type="OrthoDB" id="675882at2759"/>
<comment type="caution">
    <text evidence="2">The sequence shown here is derived from an EMBL/GenBank/DDBJ whole genome shotgun (WGS) entry which is preliminary data.</text>
</comment>
<dbReference type="Pfam" id="PF05512">
    <property type="entry name" value="AWPM-19"/>
    <property type="match status" value="1"/>
</dbReference>
<dbReference type="STRING" id="2094558.A0A314ZES1"/>
<dbReference type="InterPro" id="IPR008390">
    <property type="entry name" value="AWPM-19"/>
</dbReference>
<feature type="transmembrane region" description="Helical" evidence="1">
    <location>
        <begin position="53"/>
        <end position="74"/>
    </location>
</feature>
<feature type="transmembrane region" description="Helical" evidence="1">
    <location>
        <begin position="12"/>
        <end position="33"/>
    </location>
</feature>
<keyword evidence="1" id="KW-0472">Membrane</keyword>
<keyword evidence="3" id="KW-1185">Reference proteome</keyword>
<dbReference type="Proteomes" id="UP000250321">
    <property type="component" value="Unassembled WGS sequence"/>
</dbReference>
<evidence type="ECO:0000256" key="1">
    <source>
        <dbReference type="SAM" id="Phobius"/>
    </source>
</evidence>
<name>A0A314ZES1_PRUYE</name>
<evidence type="ECO:0000313" key="2">
    <source>
        <dbReference type="EMBL" id="PQQ17090.1"/>
    </source>
</evidence>
<dbReference type="PANTHER" id="PTHR33294:SF8">
    <property type="entry name" value="OS02G0731500 PROTEIN"/>
    <property type="match status" value="1"/>
</dbReference>
<sequence>MAVGRIGRGLMAPLIAVNLVVHLIMLGLAGWSLDKYINGEQNHPHLGGNPSTSFVLIFALIAGVVGACSMLYGWWMHLRIWGTDSLAAASSSAIIAQAIIALAFGFVCKEIILGGRRGKRLQTLEAMIAISLLSQLMYLVLLHAGMFKSGYISGGIAMGHHPRTTGTTTVI</sequence>
<gene>
    <name evidence="2" type="ORF">Pyn_27811</name>
</gene>
<dbReference type="PANTHER" id="PTHR33294">
    <property type="entry name" value="AWPM-19-LIKE FAMILY PROTEIN"/>
    <property type="match status" value="1"/>
</dbReference>
<keyword evidence="1" id="KW-1133">Transmembrane helix</keyword>
<feature type="transmembrane region" description="Helical" evidence="1">
    <location>
        <begin position="86"/>
        <end position="106"/>
    </location>
</feature>
<proteinExistence type="predicted"/>
<feature type="transmembrane region" description="Helical" evidence="1">
    <location>
        <begin position="126"/>
        <end position="144"/>
    </location>
</feature>
<dbReference type="EMBL" id="PJQY01000164">
    <property type="protein sequence ID" value="PQQ17090.1"/>
    <property type="molecule type" value="Genomic_DNA"/>
</dbReference>
<keyword evidence="1" id="KW-0812">Transmembrane</keyword>
<evidence type="ECO:0000313" key="3">
    <source>
        <dbReference type="Proteomes" id="UP000250321"/>
    </source>
</evidence>
<accession>A0A314ZES1</accession>
<dbReference type="AlphaFoldDB" id="A0A314ZES1"/>
<organism evidence="2 3">
    <name type="scientific">Prunus yedoensis var. nudiflora</name>
    <dbReference type="NCBI Taxonomy" id="2094558"/>
    <lineage>
        <taxon>Eukaryota</taxon>
        <taxon>Viridiplantae</taxon>
        <taxon>Streptophyta</taxon>
        <taxon>Embryophyta</taxon>
        <taxon>Tracheophyta</taxon>
        <taxon>Spermatophyta</taxon>
        <taxon>Magnoliopsida</taxon>
        <taxon>eudicotyledons</taxon>
        <taxon>Gunneridae</taxon>
        <taxon>Pentapetalae</taxon>
        <taxon>rosids</taxon>
        <taxon>fabids</taxon>
        <taxon>Rosales</taxon>
        <taxon>Rosaceae</taxon>
        <taxon>Amygdaloideae</taxon>
        <taxon>Amygdaleae</taxon>
        <taxon>Prunus</taxon>
    </lineage>
</organism>